<keyword evidence="12 20" id="KW-0239">DNA-directed DNA polymerase</keyword>
<dbReference type="Proteomes" id="UP000813462">
    <property type="component" value="Unassembled WGS sequence"/>
</dbReference>
<evidence type="ECO:0000259" key="23">
    <source>
        <dbReference type="Pfam" id="PF03104"/>
    </source>
</evidence>
<dbReference type="InterPro" id="IPR025687">
    <property type="entry name" value="Znf-C4pol"/>
</dbReference>
<sequence length="1991" mass="221124">MADSNIFSVRIVSIDYYMAPPIPGLDVSYSGFHGGMVNEVPVIRVYGSTPAGQKTCLHIHQVLPYLYVPCSDIPIQPNQEGGSYTHDISLAMEKALKLKSNLKRQHVHGCSLVRAKKFYGYHSSEELFEYVAGHLDKNLSYYPHDVTRAANLLLGGAVLDKCLQPHESHIPFILQFMIDYNLYGMSHLHLSKMKFRHPVPDAFSPRKFFNGQSCTAADFQADLSDGSSSGLPVWISSTIPANWLWPSPSEFDASSNFGVNCATRQSVCQLEGDATVDEILNQQFKMYTSLSQTHSDVKMVQSLVPIWEEEYERSGMHEMAISSDPSKPPPGDVLKTFSLGLEFENKLIELQSEPESSLYLTPSEKDLKYMQSVSSSVDQRNMLGLRRDSPKCKDSEHSECSKEREVIQCLSPDSRHASKCEEDGTVPTKEMDACAKLSLDASQMIETLEMKNRFSKYTHAYGPLAFQDAKETLGLLRWLASSEAADDINSDDELVRETILSPLLPATTIEKVLEKANMDLESESQQECQDILDSIDDLINFEDLKEESYPSNQNHSPNASSEKMIPQVDGAGDDIPLTPCAGTTGNSSEMELETKFGRTSGHRLSKDAGTSFNHKRKRKKVLWGSLPLSAQELMNDREAVSFCGDTKDVVSRSSFSEKAVGKDEDASMKDANTDVCDIKDTTTLIGCSVRDLMRRKRFYKVEAVECGSQGVNNDILEGEQKEDVNTCPRHLDFKRLHVGELDGRTNESFDNSLSLSDKQFVVKTDLGCAPCGKFECLSSSGNSLDASALGNGKFNSFMSNNDDGIRDITQSWLSTSSCLQSAMEFEMSCKDGDIKSSLEGQPSRGWIHELSTEKPAGINATAEMIVFNDGQSQGGEASMVCKSDTEDKNLIMLAFCKEPPIADWTDRTSEISVGHTSSGRSLHDFLPYFVGSAQEEKEIQNKCMRASNSSSHQEAVLGVPTHYQNDGSHLYLLTPAISPPSAGNVKRWLSSDGKGTSAEGNVALSEPSSQKGSFSSVAHSQSPLLDDGEKSSPEYDSTVHVQHNMVQGSQDNCEKVDEDNCEKVDAVINPFYNEVTETLQGEGNDAKAKAYSYFSEDISQISGPDGRSKPTPLSQIGFRDPASIGGGQQLTSLSIEVQAESRGGLQPDPRIDAVNIIALAIQNDSDSIVEVYVLLRSKSESCQRSLDGISGSNMLIFYEEKCLFDHFRKIICSVDPDILMGWDIQGGSLGFLAERASHLGLGLLNNISRTPSETKMAAGDSEIPEKGLLDNIFPESVIADSVMIEDTIIEDEWGRTHASGIHVGGRIVLNIWRLMRGEIKLNIYTIEAVAHAVLRRKIPYIHHKVLTRWFSSGPGQARYRCIEYLKERAKLNLEIMNQLDMINRTSELARVFGIDFFSVLSRGSQYRVESMYLRLAHTQNYLAISPGNQQVASQPAMECLPLVMEPESGFYADPVVVLDFQSLYPSMIIAYNLCYSTCLGKVIPSKPNTLGISSFSPDPRVLLDLKDQILLTPNGVMYVPSKVRKGVLPRLLEEILSTRIMVKQAMKKLSPSQQVLLKIFNARQLALKLIANVTYGYTAAGFSGRMPCAELADSIVQCGRSTLEKAISYVNAQERWKAKVIYGDTDSMFVLLKGRNVEDSFRIGHEIASEITAMNPNPVVLKMEKVYHPCFLLTKKRYVGYSYEKPKQSKPVFDAKGIETVRRDTCGAVAKTMEQSLRLFFEHQDISEVKAYLQRQWKRILSGRISLQDFVFAKEVRLGTYSTRATSSLPPAAIVATKAMRIDPRAEPRYAERVPYVVIHGEPGARLVDMVVDPLELLAIGSPYRLNDIYYINKQIIPALQRVFGLVGADLNKWFLEMPRPIREAFAKRPFNATNPHRTRIDFYYLSKHCILCGELVQASSHLCIECSRNRAAAATAIVGRTSKLEREMQHLAAICRHCGGGDWILESGVKCTSLACSVFYERCKVQKELRGLASVATESGFYPKCMVEWF</sequence>
<evidence type="ECO:0000259" key="26">
    <source>
        <dbReference type="Pfam" id="PF24065"/>
    </source>
</evidence>
<dbReference type="Gene3D" id="3.90.1600.10">
    <property type="entry name" value="Palm domain of DNA polymerase"/>
    <property type="match status" value="1"/>
</dbReference>
<dbReference type="GO" id="GO:0042276">
    <property type="term" value="P:error-prone translesion synthesis"/>
    <property type="evidence" value="ECO:0007669"/>
    <property type="project" value="TreeGrafter"/>
</dbReference>
<evidence type="ECO:0000256" key="16">
    <source>
        <dbReference type="ARBA" id="ARBA00023204"/>
    </source>
</evidence>
<feature type="domain" description="DNA-directed DNA polymerase family B exonuclease" evidence="23">
    <location>
        <begin position="1129"/>
        <end position="1251"/>
    </location>
</feature>
<evidence type="ECO:0000256" key="5">
    <source>
        <dbReference type="ARBA" id="ARBA00022679"/>
    </source>
</evidence>
<dbReference type="FunFam" id="3.30.420.10:FF:000082">
    <property type="entry name" value="DNA polymerase"/>
    <property type="match status" value="1"/>
</dbReference>
<evidence type="ECO:0000256" key="13">
    <source>
        <dbReference type="ARBA" id="ARBA00023004"/>
    </source>
</evidence>
<dbReference type="EC" id="2.7.7.7" evidence="20"/>
<dbReference type="FunFam" id="3.30.342.10:FF:000014">
    <property type="entry name" value="DNA polymerase"/>
    <property type="match status" value="1"/>
</dbReference>
<feature type="domain" description="DNA polymerase zeta catalytic subunit N-terminal" evidence="26">
    <location>
        <begin position="7"/>
        <end position="60"/>
    </location>
</feature>
<dbReference type="CDD" id="cd05534">
    <property type="entry name" value="POLBc_zeta"/>
    <property type="match status" value="1"/>
</dbReference>
<dbReference type="Gene3D" id="1.10.132.60">
    <property type="entry name" value="DNA polymerase family B, C-terminal domain"/>
    <property type="match status" value="1"/>
</dbReference>
<keyword evidence="9" id="KW-0227">DNA damage</keyword>
<dbReference type="PRINTS" id="PR00106">
    <property type="entry name" value="DNAPOLB"/>
</dbReference>
<dbReference type="SUPFAM" id="SSF56672">
    <property type="entry name" value="DNA/RNA polymerases"/>
    <property type="match status" value="1"/>
</dbReference>
<evidence type="ECO:0000256" key="14">
    <source>
        <dbReference type="ARBA" id="ARBA00023014"/>
    </source>
</evidence>
<dbReference type="FunFam" id="1.10.132.60:FF:000007">
    <property type="entry name" value="DNA polymerase"/>
    <property type="match status" value="1"/>
</dbReference>
<evidence type="ECO:0000256" key="2">
    <source>
        <dbReference type="ARBA" id="ARBA00004123"/>
    </source>
</evidence>
<evidence type="ECO:0000256" key="8">
    <source>
        <dbReference type="ARBA" id="ARBA00022723"/>
    </source>
</evidence>
<dbReference type="GO" id="GO:0003887">
    <property type="term" value="F:DNA-directed DNA polymerase activity"/>
    <property type="evidence" value="ECO:0007669"/>
    <property type="project" value="UniProtKB-KW"/>
</dbReference>
<keyword evidence="5 20" id="KW-0808">Transferase</keyword>
<evidence type="ECO:0000256" key="12">
    <source>
        <dbReference type="ARBA" id="ARBA00022932"/>
    </source>
</evidence>
<reference evidence="27" key="1">
    <citation type="journal article" date="2021" name="Front. Plant Sci.">
        <title>Chromosome-Scale Genome Assembly for Chinese Sour Jujube and Insights Into Its Genome Evolution and Domestication Signature.</title>
        <authorList>
            <person name="Shen L.-Y."/>
            <person name="Luo H."/>
            <person name="Wang X.-L."/>
            <person name="Wang X.-M."/>
            <person name="Qiu X.-J."/>
            <person name="Liu H."/>
            <person name="Zhou S.-S."/>
            <person name="Jia K.-H."/>
            <person name="Nie S."/>
            <person name="Bao Y.-T."/>
            <person name="Zhang R.-G."/>
            <person name="Yun Q.-Z."/>
            <person name="Chai Y.-H."/>
            <person name="Lu J.-Y."/>
            <person name="Li Y."/>
            <person name="Zhao S.-W."/>
            <person name="Mao J.-F."/>
            <person name="Jia S.-G."/>
            <person name="Mao Y.-M."/>
        </authorList>
    </citation>
    <scope>NUCLEOTIDE SEQUENCE</scope>
    <source>
        <strain evidence="27">AT0</strain>
        <tissue evidence="27">Leaf</tissue>
    </source>
</reference>
<dbReference type="PROSITE" id="PS00116">
    <property type="entry name" value="DNA_POLYMERASE_B"/>
    <property type="match status" value="1"/>
</dbReference>
<dbReference type="Pfam" id="PF03104">
    <property type="entry name" value="DNA_pol_B_exo1"/>
    <property type="match status" value="1"/>
</dbReference>
<dbReference type="PANTHER" id="PTHR45812:SF1">
    <property type="entry name" value="DNA POLYMERASE ZETA CATALYTIC SUBUNIT"/>
    <property type="match status" value="1"/>
</dbReference>
<dbReference type="GO" id="GO:0006260">
    <property type="term" value="P:DNA replication"/>
    <property type="evidence" value="ECO:0007669"/>
    <property type="project" value="UniProtKB-KW"/>
</dbReference>
<dbReference type="GO" id="GO:0016035">
    <property type="term" value="C:zeta DNA polymerase complex"/>
    <property type="evidence" value="ECO:0007669"/>
    <property type="project" value="InterPro"/>
</dbReference>
<dbReference type="GO" id="GO:0051539">
    <property type="term" value="F:4 iron, 4 sulfur cluster binding"/>
    <property type="evidence" value="ECO:0007669"/>
    <property type="project" value="UniProtKB-KW"/>
</dbReference>
<keyword evidence="10 20" id="KW-0863">Zinc-finger</keyword>
<evidence type="ECO:0000256" key="21">
    <source>
        <dbReference type="SAM" id="MobiDB-lite"/>
    </source>
</evidence>
<evidence type="ECO:0000256" key="1">
    <source>
        <dbReference type="ARBA" id="ARBA00001966"/>
    </source>
</evidence>
<evidence type="ECO:0000256" key="19">
    <source>
        <dbReference type="ARBA" id="ARBA00066055"/>
    </source>
</evidence>
<dbReference type="GO" id="GO:0003677">
    <property type="term" value="F:DNA binding"/>
    <property type="evidence" value="ECO:0007669"/>
    <property type="project" value="UniProtKB-KW"/>
</dbReference>
<dbReference type="SUPFAM" id="SSF53098">
    <property type="entry name" value="Ribonuclease H-like"/>
    <property type="match status" value="1"/>
</dbReference>
<dbReference type="InterPro" id="IPR006172">
    <property type="entry name" value="DNA-dir_DNA_pol_B"/>
</dbReference>
<comment type="catalytic activity">
    <reaction evidence="18 20">
        <text>DNA(n) + a 2'-deoxyribonucleoside 5'-triphosphate = DNA(n+1) + diphosphate</text>
        <dbReference type="Rhea" id="RHEA:22508"/>
        <dbReference type="Rhea" id="RHEA-COMP:17339"/>
        <dbReference type="Rhea" id="RHEA-COMP:17340"/>
        <dbReference type="ChEBI" id="CHEBI:33019"/>
        <dbReference type="ChEBI" id="CHEBI:61560"/>
        <dbReference type="ChEBI" id="CHEBI:173112"/>
        <dbReference type="EC" id="2.7.7.7"/>
    </reaction>
</comment>
<dbReference type="GO" id="GO:0008270">
    <property type="term" value="F:zinc ion binding"/>
    <property type="evidence" value="ECO:0007669"/>
    <property type="project" value="UniProtKB-KW"/>
</dbReference>
<evidence type="ECO:0000313" key="28">
    <source>
        <dbReference type="Proteomes" id="UP000813462"/>
    </source>
</evidence>
<comment type="caution">
    <text evidence="27">The sequence shown here is derived from an EMBL/GenBank/DDBJ whole genome shotgun (WGS) entry which is preliminary data.</text>
</comment>
<feature type="domain" description="DNA polymerase delta/zeta catalytic subunit N-terminal" evidence="25">
    <location>
        <begin position="61"/>
        <end position="128"/>
    </location>
</feature>
<dbReference type="SMART" id="SM00486">
    <property type="entry name" value="POLBc"/>
    <property type="match status" value="1"/>
</dbReference>
<organism evidence="27 28">
    <name type="scientific">Ziziphus jujuba var. spinosa</name>
    <dbReference type="NCBI Taxonomy" id="714518"/>
    <lineage>
        <taxon>Eukaryota</taxon>
        <taxon>Viridiplantae</taxon>
        <taxon>Streptophyta</taxon>
        <taxon>Embryophyta</taxon>
        <taxon>Tracheophyta</taxon>
        <taxon>Spermatophyta</taxon>
        <taxon>Magnoliopsida</taxon>
        <taxon>eudicotyledons</taxon>
        <taxon>Gunneridae</taxon>
        <taxon>Pentapetalae</taxon>
        <taxon>rosids</taxon>
        <taxon>fabids</taxon>
        <taxon>Rosales</taxon>
        <taxon>Rhamnaceae</taxon>
        <taxon>Paliureae</taxon>
        <taxon>Ziziphus</taxon>
    </lineage>
</organism>
<dbReference type="InterPro" id="IPR012337">
    <property type="entry name" value="RNaseH-like_sf"/>
</dbReference>
<dbReference type="GO" id="GO:0000166">
    <property type="term" value="F:nucleotide binding"/>
    <property type="evidence" value="ECO:0007669"/>
    <property type="project" value="InterPro"/>
</dbReference>
<keyword evidence="17 20" id="KW-0539">Nucleus</keyword>
<dbReference type="EMBL" id="JAEACU010000002">
    <property type="protein sequence ID" value="KAH7543060.1"/>
    <property type="molecule type" value="Genomic_DNA"/>
</dbReference>
<keyword evidence="13 20" id="KW-0408">Iron</keyword>
<dbReference type="InterPro" id="IPR006133">
    <property type="entry name" value="DNA-dir_DNA_pol_B_exonuc"/>
</dbReference>
<comment type="subcellular location">
    <subcellularLocation>
        <location evidence="2 20">Nucleus</location>
    </subcellularLocation>
</comment>
<dbReference type="InterPro" id="IPR042087">
    <property type="entry name" value="DNA_pol_B_thumb"/>
</dbReference>
<dbReference type="PANTHER" id="PTHR45812">
    <property type="entry name" value="DNA POLYMERASE ZETA CATALYTIC SUBUNIT"/>
    <property type="match status" value="1"/>
</dbReference>
<comment type="cofactor">
    <cofactor evidence="1 20">
        <name>[4Fe-4S] cluster</name>
        <dbReference type="ChEBI" id="CHEBI:49883"/>
    </cofactor>
</comment>
<evidence type="ECO:0000313" key="27">
    <source>
        <dbReference type="EMBL" id="KAH7543060.1"/>
    </source>
</evidence>
<feature type="region of interest" description="Disordered" evidence="21">
    <location>
        <begin position="984"/>
        <end position="1035"/>
    </location>
</feature>
<evidence type="ECO:0000256" key="11">
    <source>
        <dbReference type="ARBA" id="ARBA00022833"/>
    </source>
</evidence>
<evidence type="ECO:0000256" key="10">
    <source>
        <dbReference type="ARBA" id="ARBA00022771"/>
    </source>
</evidence>
<accession>A0A978VW65</accession>
<keyword evidence="4 20" id="KW-0004">4Fe-4S</keyword>
<dbReference type="Pfam" id="PF14260">
    <property type="entry name" value="zf-C4pol"/>
    <property type="match status" value="1"/>
</dbReference>
<dbReference type="InterPro" id="IPR006134">
    <property type="entry name" value="DNA-dir_DNA_pol_B_multi_dom"/>
</dbReference>
<comment type="subunit">
    <text evidence="19">Forms DNA polymerase zeta with REV7.</text>
</comment>
<dbReference type="InterPro" id="IPR030559">
    <property type="entry name" value="PolZ_Rev3"/>
</dbReference>
<keyword evidence="16" id="KW-0234">DNA repair</keyword>
<feature type="region of interest" description="Disordered" evidence="21">
    <location>
        <begin position="547"/>
        <end position="571"/>
    </location>
</feature>
<dbReference type="Gene3D" id="3.30.342.10">
    <property type="entry name" value="DNA Polymerase, chain B, domain 1"/>
    <property type="match status" value="1"/>
</dbReference>
<protein>
    <recommendedName>
        <fullName evidence="20">DNA polymerase</fullName>
        <ecNumber evidence="20">2.7.7.7</ecNumber>
    </recommendedName>
</protein>
<dbReference type="InterPro" id="IPR056435">
    <property type="entry name" value="DPOD/Z_N"/>
</dbReference>
<dbReference type="InterPro" id="IPR023211">
    <property type="entry name" value="DNA_pol_palm_dom_sf"/>
</dbReference>
<evidence type="ECO:0000259" key="24">
    <source>
        <dbReference type="Pfam" id="PF14260"/>
    </source>
</evidence>
<dbReference type="Pfam" id="PF00136">
    <property type="entry name" value="DNA_pol_B"/>
    <property type="match status" value="1"/>
</dbReference>
<evidence type="ECO:0000256" key="9">
    <source>
        <dbReference type="ARBA" id="ARBA00022763"/>
    </source>
</evidence>
<dbReference type="FunFam" id="1.10.287.690:FF:000002">
    <property type="entry name" value="DNA polymerase zeta"/>
    <property type="match status" value="1"/>
</dbReference>
<dbReference type="InterPro" id="IPR036397">
    <property type="entry name" value="RNaseH_sf"/>
</dbReference>
<evidence type="ECO:0000259" key="22">
    <source>
        <dbReference type="Pfam" id="PF00136"/>
    </source>
</evidence>
<keyword evidence="14 20" id="KW-0411">Iron-sulfur</keyword>
<feature type="compositionally biased region" description="Polar residues" evidence="21">
    <location>
        <begin position="1006"/>
        <end position="1023"/>
    </location>
</feature>
<dbReference type="Gene3D" id="3.30.420.10">
    <property type="entry name" value="Ribonuclease H-like superfamily/Ribonuclease H"/>
    <property type="match status" value="1"/>
</dbReference>
<dbReference type="InterPro" id="IPR017964">
    <property type="entry name" value="DNA-dir_DNA_pol_B_CS"/>
</dbReference>
<evidence type="ECO:0000256" key="17">
    <source>
        <dbReference type="ARBA" id="ARBA00023242"/>
    </source>
</evidence>
<feature type="domain" description="C4-type zinc-finger of DNA polymerase delta" evidence="24">
    <location>
        <begin position="1890"/>
        <end position="1963"/>
    </location>
</feature>
<evidence type="ECO:0000256" key="20">
    <source>
        <dbReference type="RuleBase" id="RU000442"/>
    </source>
</evidence>
<feature type="domain" description="DNA-directed DNA polymerase family B multifunctional" evidence="22">
    <location>
        <begin position="1396"/>
        <end position="1844"/>
    </location>
</feature>
<keyword evidence="11 20" id="KW-0862">Zinc</keyword>
<evidence type="ECO:0000256" key="3">
    <source>
        <dbReference type="ARBA" id="ARBA00005755"/>
    </source>
</evidence>
<feature type="compositionally biased region" description="Polar residues" evidence="21">
    <location>
        <begin position="549"/>
        <end position="561"/>
    </location>
</feature>
<comment type="similarity">
    <text evidence="3 20">Belongs to the DNA polymerase type-B family.</text>
</comment>
<dbReference type="Pfam" id="PF24055">
    <property type="entry name" value="POL3_N"/>
    <property type="match status" value="1"/>
</dbReference>
<dbReference type="GO" id="GO:0000724">
    <property type="term" value="P:double-strand break repair via homologous recombination"/>
    <property type="evidence" value="ECO:0007669"/>
    <property type="project" value="TreeGrafter"/>
</dbReference>
<keyword evidence="8 20" id="KW-0479">Metal-binding</keyword>
<evidence type="ECO:0000256" key="18">
    <source>
        <dbReference type="ARBA" id="ARBA00049244"/>
    </source>
</evidence>
<proteinExistence type="inferred from homology"/>
<dbReference type="Gene3D" id="1.10.287.690">
    <property type="entry name" value="Helix hairpin bin"/>
    <property type="match status" value="1"/>
</dbReference>
<dbReference type="InterPro" id="IPR056447">
    <property type="entry name" value="REV3_N"/>
</dbReference>
<keyword evidence="6 20" id="KW-0548">Nucleotidyltransferase</keyword>
<keyword evidence="15 20" id="KW-0238">DNA-binding</keyword>
<evidence type="ECO:0000256" key="6">
    <source>
        <dbReference type="ARBA" id="ARBA00022695"/>
    </source>
</evidence>
<evidence type="ECO:0000256" key="4">
    <source>
        <dbReference type="ARBA" id="ARBA00022485"/>
    </source>
</evidence>
<keyword evidence="7 20" id="KW-0235">DNA replication</keyword>
<dbReference type="CDD" id="cd05778">
    <property type="entry name" value="DNA_polB_zeta_exo"/>
    <property type="match status" value="1"/>
</dbReference>
<dbReference type="InterPro" id="IPR043502">
    <property type="entry name" value="DNA/RNA_pol_sf"/>
</dbReference>
<name>A0A978VW65_ZIZJJ</name>
<evidence type="ECO:0000256" key="7">
    <source>
        <dbReference type="ARBA" id="ARBA00022705"/>
    </source>
</evidence>
<dbReference type="GO" id="GO:0005634">
    <property type="term" value="C:nucleus"/>
    <property type="evidence" value="ECO:0007669"/>
    <property type="project" value="UniProtKB-SubCell"/>
</dbReference>
<gene>
    <name evidence="27" type="ORF">FEM48_Zijuj02G0143100</name>
</gene>
<dbReference type="Pfam" id="PF24065">
    <property type="entry name" value="REV3_N"/>
    <property type="match status" value="1"/>
</dbReference>
<evidence type="ECO:0000256" key="15">
    <source>
        <dbReference type="ARBA" id="ARBA00023125"/>
    </source>
</evidence>
<evidence type="ECO:0000259" key="25">
    <source>
        <dbReference type="Pfam" id="PF24055"/>
    </source>
</evidence>